<comment type="caution">
    <text evidence="2">The sequence shown here is derived from an EMBL/GenBank/DDBJ whole genome shotgun (WGS) entry which is preliminary data.</text>
</comment>
<feature type="region of interest" description="Disordered" evidence="1">
    <location>
        <begin position="1"/>
        <end position="125"/>
    </location>
</feature>
<accession>A0A3L6NSI9</accession>
<dbReference type="Proteomes" id="UP000270866">
    <property type="component" value="Chromosome 7"/>
</dbReference>
<evidence type="ECO:0000313" key="2">
    <source>
        <dbReference type="EMBL" id="RKK20818.1"/>
    </source>
</evidence>
<reference evidence="2" key="1">
    <citation type="journal article" date="2018" name="Sci. Rep.">
        <title>Characterisation of pathogen-specific regions and novel effector candidates in Fusarium oxysporum f. sp. cepae.</title>
        <authorList>
            <person name="Armitage A.D."/>
            <person name="Taylor A."/>
            <person name="Sobczyk M.K."/>
            <person name="Baxter L."/>
            <person name="Greenfield B.P."/>
            <person name="Bates H.J."/>
            <person name="Wilson F."/>
            <person name="Jackson A.C."/>
            <person name="Ott S."/>
            <person name="Harrison R.J."/>
            <person name="Clarkson J.P."/>
        </authorList>
    </citation>
    <scope>NUCLEOTIDE SEQUENCE [LARGE SCALE GENOMIC DNA]</scope>
    <source>
        <strain evidence="2">FoC_Fus2</strain>
    </source>
</reference>
<sequence length="148" mass="16452">MRKKGRRQTKSPSLLNYLAGIGGGEGDEYENEELNTDSSNPRKLKPEGDIGSLSGNLSNDSEDYHDSAGGHITSNARRLRRRVQGTSLAFHDPPPDTKLGEQQPEGGVSENVSGHLPTNDEEVDEESLLLRREQLRRLQKTQRRALSF</sequence>
<protein>
    <submittedName>
        <fullName evidence="2">Uncharacterized protein</fullName>
    </submittedName>
</protein>
<proteinExistence type="predicted"/>
<organism evidence="2">
    <name type="scientific">Fusarium oxysporum f. sp. cepae</name>
    <dbReference type="NCBI Taxonomy" id="396571"/>
    <lineage>
        <taxon>Eukaryota</taxon>
        <taxon>Fungi</taxon>
        <taxon>Dikarya</taxon>
        <taxon>Ascomycota</taxon>
        <taxon>Pezizomycotina</taxon>
        <taxon>Sordariomycetes</taxon>
        <taxon>Hypocreomycetidae</taxon>
        <taxon>Hypocreales</taxon>
        <taxon>Nectriaceae</taxon>
        <taxon>Fusarium</taxon>
        <taxon>Fusarium oxysporum species complex</taxon>
    </lineage>
</organism>
<dbReference type="EMBL" id="MRCU01000004">
    <property type="protein sequence ID" value="RKK20818.1"/>
    <property type="molecule type" value="Genomic_DNA"/>
</dbReference>
<evidence type="ECO:0000256" key="1">
    <source>
        <dbReference type="SAM" id="MobiDB-lite"/>
    </source>
</evidence>
<dbReference type="AlphaFoldDB" id="A0A3L6NSI9"/>
<name>A0A3L6NSI9_FUSOX</name>
<feature type="compositionally biased region" description="Acidic residues" evidence="1">
    <location>
        <begin position="25"/>
        <end position="35"/>
    </location>
</feature>
<gene>
    <name evidence="2" type="ORF">BFJ65_g7511</name>
</gene>